<dbReference type="EMBL" id="JACHGW010000001">
    <property type="protein sequence ID" value="MBB6048669.1"/>
    <property type="molecule type" value="Genomic_DNA"/>
</dbReference>
<evidence type="ECO:0000256" key="4">
    <source>
        <dbReference type="ARBA" id="ARBA00022803"/>
    </source>
</evidence>
<comment type="caution">
    <text evidence="8">The sequence shown here is derived from an EMBL/GenBank/DDBJ whole genome shotgun (WGS) entry which is preliminary data.</text>
</comment>
<keyword evidence="5" id="KW-1133">Transmembrane helix</keyword>
<evidence type="ECO:0000256" key="6">
    <source>
        <dbReference type="ARBA" id="ARBA00023136"/>
    </source>
</evidence>
<evidence type="ECO:0000256" key="2">
    <source>
        <dbReference type="ARBA" id="ARBA00022692"/>
    </source>
</evidence>
<keyword evidence="9" id="KW-1185">Reference proteome</keyword>
<accession>A0A7W9SM21</accession>
<evidence type="ECO:0000256" key="3">
    <source>
        <dbReference type="ARBA" id="ARBA00022737"/>
    </source>
</evidence>
<dbReference type="RefSeq" id="WP_184192304.1">
    <property type="nucleotide sequence ID" value="NZ_JACHGW010000001.1"/>
</dbReference>
<protein>
    <submittedName>
        <fullName evidence="8">Tetratricopeptide (TPR) repeat protein</fullName>
    </submittedName>
</protein>
<dbReference type="Pfam" id="PF14559">
    <property type="entry name" value="TPR_19"/>
    <property type="match status" value="1"/>
</dbReference>
<evidence type="ECO:0000256" key="7">
    <source>
        <dbReference type="ARBA" id="ARBA00038030"/>
    </source>
</evidence>
<keyword evidence="4" id="KW-0802">TPR repeat</keyword>
<keyword evidence="3" id="KW-0677">Repeat</keyword>
<dbReference type="AlphaFoldDB" id="A0A7W9SM21"/>
<dbReference type="InterPro" id="IPR011990">
    <property type="entry name" value="TPR-like_helical_dom_sf"/>
</dbReference>
<reference evidence="8 9" key="1">
    <citation type="submission" date="2020-08" db="EMBL/GenBank/DDBJ databases">
        <title>Genomic Encyclopedia of Type Strains, Phase IV (KMG-IV): sequencing the most valuable type-strain genomes for metagenomic binning, comparative biology and taxonomic classification.</title>
        <authorList>
            <person name="Goeker M."/>
        </authorList>
    </citation>
    <scope>NUCLEOTIDE SEQUENCE [LARGE SCALE GENOMIC DNA]</scope>
    <source>
        <strain evidence="8 9">DSM 23562</strain>
    </source>
</reference>
<dbReference type="PROSITE" id="PS51257">
    <property type="entry name" value="PROKAR_LIPOPROTEIN"/>
    <property type="match status" value="1"/>
</dbReference>
<sequence length="372" mass="40207">MRTIPTVLLGAAALGLGCRAPQPAPSPSPAPVRQKTELYPVGDLPAAAQEKATALSAAENRTQAAALVAALEPLAGRSADLSDLLASACNWIGAVDKALPLARQAVRLAPQSARLQLHLGQLEQQLGYSIPAEEHLRTAATLAPDAPEVHLALARFKERELHTVEAEREYREATAIDPQDPGLWGYLAENLLRQQKYDDARKALAEADRFAPDAPPGLVQRALIARDEARSGRGDRAEKWKEADGYLEKCLSLAPGYPSALFVRGTLQQDRGDDTGARASLEAALVAAPQLDGLKTQLGQVLVRLGEQKRGLELLAQSRQAQEHKDALERLVSRVAMQPKDQARRKALIAWCLSHGEPARARLEQVELTAPR</sequence>
<evidence type="ECO:0000313" key="8">
    <source>
        <dbReference type="EMBL" id="MBB6048669.1"/>
    </source>
</evidence>
<name>A0A7W9SM21_ARMRO</name>
<dbReference type="PANTHER" id="PTHR46208">
    <property type="entry name" value="MITOCHONDRIAL IMPORT RECEPTOR SUBUNIT TOM70"/>
    <property type="match status" value="1"/>
</dbReference>
<dbReference type="GO" id="GO:0016020">
    <property type="term" value="C:membrane"/>
    <property type="evidence" value="ECO:0007669"/>
    <property type="project" value="UniProtKB-SubCell"/>
</dbReference>
<dbReference type="InterPro" id="IPR019734">
    <property type="entry name" value="TPR_rpt"/>
</dbReference>
<organism evidence="8 9">
    <name type="scientific">Armatimonas rosea</name>
    <dbReference type="NCBI Taxonomy" id="685828"/>
    <lineage>
        <taxon>Bacteria</taxon>
        <taxon>Bacillati</taxon>
        <taxon>Armatimonadota</taxon>
        <taxon>Armatimonadia</taxon>
        <taxon>Armatimonadales</taxon>
        <taxon>Armatimonadaceae</taxon>
        <taxon>Armatimonas</taxon>
    </lineage>
</organism>
<dbReference type="Gene3D" id="1.25.40.10">
    <property type="entry name" value="Tetratricopeptide repeat domain"/>
    <property type="match status" value="1"/>
</dbReference>
<comment type="subcellular location">
    <subcellularLocation>
        <location evidence="1">Membrane</location>
        <topology evidence="1">Single-pass membrane protein</topology>
    </subcellularLocation>
</comment>
<dbReference type="PANTHER" id="PTHR46208:SF1">
    <property type="entry name" value="MITOCHONDRIAL IMPORT RECEPTOR SUBUNIT TOM70"/>
    <property type="match status" value="1"/>
</dbReference>
<keyword evidence="2" id="KW-0812">Transmembrane</keyword>
<dbReference type="SMART" id="SM00028">
    <property type="entry name" value="TPR"/>
    <property type="match status" value="5"/>
</dbReference>
<comment type="similarity">
    <text evidence="7">Belongs to the Tom70 family.</text>
</comment>
<dbReference type="SUPFAM" id="SSF48452">
    <property type="entry name" value="TPR-like"/>
    <property type="match status" value="2"/>
</dbReference>
<gene>
    <name evidence="8" type="ORF">HNQ39_000431</name>
</gene>
<evidence type="ECO:0000256" key="1">
    <source>
        <dbReference type="ARBA" id="ARBA00004167"/>
    </source>
</evidence>
<keyword evidence="6" id="KW-0472">Membrane</keyword>
<evidence type="ECO:0000313" key="9">
    <source>
        <dbReference type="Proteomes" id="UP000520814"/>
    </source>
</evidence>
<evidence type="ECO:0000256" key="5">
    <source>
        <dbReference type="ARBA" id="ARBA00022989"/>
    </source>
</evidence>
<dbReference type="Proteomes" id="UP000520814">
    <property type="component" value="Unassembled WGS sequence"/>
</dbReference>
<proteinExistence type="inferred from homology"/>